<dbReference type="EC" id="2.6.1.17" evidence="1"/>
<keyword evidence="1" id="KW-0032">Aminotransferase</keyword>
<evidence type="ECO:0000313" key="2">
    <source>
        <dbReference type="Proteomes" id="UP000003231"/>
    </source>
</evidence>
<accession>A0AB72ZPS7</accession>
<keyword evidence="1" id="KW-0808">Transferase</keyword>
<dbReference type="SUPFAM" id="SSF53383">
    <property type="entry name" value="PLP-dependent transferases"/>
    <property type="match status" value="1"/>
</dbReference>
<gene>
    <name evidence="1" type="ORF">YPPY08_0300</name>
</gene>
<reference evidence="1 2" key="1">
    <citation type="submission" date="2012-05" db="EMBL/GenBank/DDBJ databases">
        <title>Genome sequence of Yersinia Pestis PY-08.</title>
        <authorList>
            <person name="Santana-Cruz I."/>
            <person name="Sengamalay N."/>
            <person name="McCracken C."/>
            <person name="Daugherty S.C."/>
            <person name="Maroo A."/>
            <person name="Vara P.G."/>
            <person name="Tallon L.J."/>
            <person name="Sadzewicz L."/>
            <person name="Vinetz J.M."/>
            <person name="Cespedes Zambrano M.J."/>
            <person name="Fraser-Liggett C.M."/>
            <person name="Tettelin H."/>
        </authorList>
    </citation>
    <scope>NUCLEOTIDE SEQUENCE [LARGE SCALE GENOMIC DNA]</scope>
    <source>
        <strain evidence="1 2">PY-08</strain>
    </source>
</reference>
<dbReference type="InterPro" id="IPR015424">
    <property type="entry name" value="PyrdxlP-dep_Trfase"/>
</dbReference>
<dbReference type="GO" id="GO:0009016">
    <property type="term" value="F:succinyldiaminopimelate transaminase activity"/>
    <property type="evidence" value="ECO:0007669"/>
    <property type="project" value="UniProtKB-EC"/>
</dbReference>
<dbReference type="InterPro" id="IPR015422">
    <property type="entry name" value="PyrdxlP-dep_Trfase_small"/>
</dbReference>
<dbReference type="Gene3D" id="3.90.1150.10">
    <property type="entry name" value="Aspartate Aminotransferase, domain 1"/>
    <property type="match status" value="1"/>
</dbReference>
<dbReference type="Proteomes" id="UP000003231">
    <property type="component" value="Unassembled WGS sequence"/>
</dbReference>
<protein>
    <submittedName>
        <fullName evidence="1">Succinyldiaminopimelate transaminase</fullName>
        <ecNumber evidence="1">2.6.1.17</ecNumber>
    </submittedName>
</protein>
<dbReference type="EMBL" id="AKRT01000069">
    <property type="protein sequence ID" value="EIR24773.1"/>
    <property type="molecule type" value="Genomic_DNA"/>
</dbReference>
<organism evidence="1 2">
    <name type="scientific">Yersinia pestis PY-08</name>
    <dbReference type="NCBI Taxonomy" id="992134"/>
    <lineage>
        <taxon>Bacteria</taxon>
        <taxon>Pseudomonadati</taxon>
        <taxon>Pseudomonadota</taxon>
        <taxon>Gammaproteobacteria</taxon>
        <taxon>Enterobacterales</taxon>
        <taxon>Yersiniaceae</taxon>
        <taxon>Yersinia</taxon>
    </lineage>
</organism>
<dbReference type="AlphaFoldDB" id="A0AB72ZPS7"/>
<proteinExistence type="predicted"/>
<comment type="caution">
    <text evidence="1">The sequence shown here is derived from an EMBL/GenBank/DDBJ whole genome shotgun (WGS) entry which is preliminary data.</text>
</comment>
<sequence length="40" mass="4292">MILNAGPDVLRLAPSLVIELEDIQQGMARLEKAMASVIKG</sequence>
<name>A0AB72ZPS7_YERPE</name>
<evidence type="ECO:0000313" key="1">
    <source>
        <dbReference type="EMBL" id="EIR24773.1"/>
    </source>
</evidence>